<evidence type="ECO:0000256" key="1">
    <source>
        <dbReference type="SAM" id="MobiDB-lite"/>
    </source>
</evidence>
<gene>
    <name evidence="3" type="ORF">GA542_06765</name>
    <name evidence="2" type="ORF">GA752_09795</name>
</gene>
<dbReference type="AlphaFoldDB" id="A0A6I0V8W3"/>
<protein>
    <submittedName>
        <fullName evidence="2">Uncharacterized protein</fullName>
    </submittedName>
</protein>
<proteinExistence type="predicted"/>
<dbReference type="EMBL" id="WDLT01000016">
    <property type="protein sequence ID" value="KAB5744010.1"/>
    <property type="molecule type" value="Genomic_DNA"/>
</dbReference>
<feature type="compositionally biased region" description="Basic and acidic residues" evidence="1">
    <location>
        <begin position="108"/>
        <end position="128"/>
    </location>
</feature>
<sequence length="128" mass="14434">MERRTIRYARRRVAGRLLEPNRAQSLWRNRMGRLYLAAPHGRTELILGVAETVPAPKGMAWGLYSNGDCPFETWLVDRDGAHRLSVAPASLIDAYGPWRRLTSSPRLKPGDSLHKPDSEGTSDLRERG</sequence>
<evidence type="ECO:0000313" key="3">
    <source>
        <dbReference type="EMBL" id="KAB6029388.1"/>
    </source>
</evidence>
<feature type="region of interest" description="Disordered" evidence="1">
    <location>
        <begin position="103"/>
        <end position="128"/>
    </location>
</feature>
<comment type="caution">
    <text evidence="2">The sequence shown here is derived from an EMBL/GenBank/DDBJ whole genome shotgun (WGS) entry which is preliminary data.</text>
</comment>
<reference evidence="4 5" key="1">
    <citation type="journal article" date="2019" name="Nat. Med.">
        <title>A library of human gut bacterial isolates paired with longitudinal multiomics data enables mechanistic microbiome research.</title>
        <authorList>
            <person name="Poyet M."/>
            <person name="Groussin M."/>
            <person name="Gibbons S.M."/>
            <person name="Avila-Pacheco J."/>
            <person name="Jiang X."/>
            <person name="Kearney S.M."/>
            <person name="Perrotta A.R."/>
            <person name="Berdy B."/>
            <person name="Zhao S."/>
            <person name="Lieberman T.D."/>
            <person name="Swanson P.K."/>
            <person name="Smith M."/>
            <person name="Roesemann S."/>
            <person name="Alexander J.E."/>
            <person name="Rich S.A."/>
            <person name="Livny J."/>
            <person name="Vlamakis H."/>
            <person name="Clish C."/>
            <person name="Bullock K."/>
            <person name="Deik A."/>
            <person name="Scott J."/>
            <person name="Pierce K.A."/>
            <person name="Xavier R.J."/>
            <person name="Alm E.J."/>
        </authorList>
    </citation>
    <scope>NUCLEOTIDE SEQUENCE [LARGE SCALE GENOMIC DNA]</scope>
    <source>
        <strain evidence="2 4">BIOML-A190</strain>
        <strain evidence="3 5">BIOML-A26</strain>
    </source>
</reference>
<organism evidence="2 4">
    <name type="scientific">Bifidobacterium adolescentis</name>
    <dbReference type="NCBI Taxonomy" id="1680"/>
    <lineage>
        <taxon>Bacteria</taxon>
        <taxon>Bacillati</taxon>
        <taxon>Actinomycetota</taxon>
        <taxon>Actinomycetes</taxon>
        <taxon>Bifidobacteriales</taxon>
        <taxon>Bifidobacteriaceae</taxon>
        <taxon>Bifidobacterium</taxon>
    </lineage>
</organism>
<evidence type="ECO:0000313" key="2">
    <source>
        <dbReference type="EMBL" id="KAB5744010.1"/>
    </source>
</evidence>
<dbReference type="Proteomes" id="UP000470926">
    <property type="component" value="Unassembled WGS sequence"/>
</dbReference>
<evidence type="ECO:0000313" key="5">
    <source>
        <dbReference type="Proteomes" id="UP000470926"/>
    </source>
</evidence>
<name>A0A6I0V8W3_BIFAD</name>
<dbReference type="RefSeq" id="WP_151907030.1">
    <property type="nucleotide sequence ID" value="NZ_JBCOQW010000032.1"/>
</dbReference>
<evidence type="ECO:0000313" key="4">
    <source>
        <dbReference type="Proteomes" id="UP000437631"/>
    </source>
</evidence>
<dbReference type="Proteomes" id="UP000437631">
    <property type="component" value="Unassembled WGS sequence"/>
</dbReference>
<accession>A0A6I0V8W3</accession>
<dbReference type="EMBL" id="WDFR01000003">
    <property type="protein sequence ID" value="KAB6029388.1"/>
    <property type="molecule type" value="Genomic_DNA"/>
</dbReference>